<keyword evidence="5" id="KW-0560">Oxidoreductase</keyword>
<dbReference type="InterPro" id="IPR036188">
    <property type="entry name" value="FAD/NAD-bd_sf"/>
</dbReference>
<accession>A0AAD7U9F0</accession>
<feature type="transmembrane region" description="Helical" evidence="7">
    <location>
        <begin position="400"/>
        <end position="422"/>
    </location>
</feature>
<organism evidence="9 10">
    <name type="scientific">Chrysophaeum taylorii</name>
    <dbReference type="NCBI Taxonomy" id="2483200"/>
    <lineage>
        <taxon>Eukaryota</taxon>
        <taxon>Sar</taxon>
        <taxon>Stramenopiles</taxon>
        <taxon>Ochrophyta</taxon>
        <taxon>Pelagophyceae</taxon>
        <taxon>Pelagomonadales</taxon>
        <taxon>Pelagomonadaceae</taxon>
        <taxon>Chrysophaeum</taxon>
    </lineage>
</organism>
<dbReference type="EMBL" id="JAQMWT010000523">
    <property type="protein sequence ID" value="KAJ8600468.1"/>
    <property type="molecule type" value="Genomic_DNA"/>
</dbReference>
<name>A0AAD7U9F0_9STRA</name>
<dbReference type="Proteomes" id="UP001230188">
    <property type="component" value="Unassembled WGS sequence"/>
</dbReference>
<dbReference type="PANTHER" id="PTHR46028:SF2">
    <property type="entry name" value="KYNURENINE 3-MONOOXYGENASE"/>
    <property type="match status" value="1"/>
</dbReference>
<keyword evidence="2" id="KW-0285">Flavoprotein</keyword>
<evidence type="ECO:0000313" key="9">
    <source>
        <dbReference type="EMBL" id="KAJ8600468.1"/>
    </source>
</evidence>
<dbReference type="SUPFAM" id="SSF51905">
    <property type="entry name" value="FAD/NAD(P)-binding domain"/>
    <property type="match status" value="1"/>
</dbReference>
<evidence type="ECO:0000259" key="8">
    <source>
        <dbReference type="Pfam" id="PF01494"/>
    </source>
</evidence>
<protein>
    <recommendedName>
        <fullName evidence="8">FAD-binding domain-containing protein</fullName>
    </recommendedName>
</protein>
<dbReference type="AlphaFoldDB" id="A0AAD7U9F0"/>
<dbReference type="Pfam" id="PF01494">
    <property type="entry name" value="FAD_binding_3"/>
    <property type="match status" value="1"/>
</dbReference>
<dbReference type="GO" id="GO:0004502">
    <property type="term" value="F:kynurenine 3-monooxygenase activity"/>
    <property type="evidence" value="ECO:0007669"/>
    <property type="project" value="TreeGrafter"/>
</dbReference>
<keyword evidence="4" id="KW-0521">NADP</keyword>
<keyword evidence="7" id="KW-0812">Transmembrane</keyword>
<keyword evidence="7" id="KW-1133">Transmembrane helix</keyword>
<dbReference type="PANTHER" id="PTHR46028">
    <property type="entry name" value="KYNURENINE 3-MONOOXYGENASE"/>
    <property type="match status" value="1"/>
</dbReference>
<evidence type="ECO:0000256" key="1">
    <source>
        <dbReference type="ARBA" id="ARBA00001974"/>
    </source>
</evidence>
<sequence>MVLAEAGFEVEIVEMRDDEEWTPEDDGGLAKAASATKRSINLALSHRGLCALGRVGLAETVLAQSVAMHSRFLHLADGSTATQAYGGPGDAIYSVSRSRVVSILSAEAARRGVRFRRDKLVGLDDDDAAVFASGARGQAPIFGCDGAFSATRRAMERRGRHDSRVWYASQGYKELGMPAKEGGDYAFPPNYLHIWPRGDLMLTALPNNDGSFTATLFAPFDRIEALEKASRDDVRIFFEDFFPDALGAMPEAVDDFFQNPTAPLVQVQLNPWHRGDAVLCLGDASHAVVPFYGQGMNAAFEDCLVLGEIFDRQGGALDLRAAFEEMSTARRAAADGLSTLAVMNYRDMASNTASSLYRARKVLEGIVSAYLTCWHPLYSMVTFSRLPYDAVLRRHARQEAALTALCAGLVVITVATLLAAFATASRRIYLGLLGGGAAGLRRLL</sequence>
<evidence type="ECO:0000256" key="6">
    <source>
        <dbReference type="ARBA" id="ARBA00023033"/>
    </source>
</evidence>
<dbReference type="InterPro" id="IPR002938">
    <property type="entry name" value="FAD-bd"/>
</dbReference>
<comment type="caution">
    <text evidence="9">The sequence shown here is derived from an EMBL/GenBank/DDBJ whole genome shotgun (WGS) entry which is preliminary data.</text>
</comment>
<evidence type="ECO:0000256" key="7">
    <source>
        <dbReference type="SAM" id="Phobius"/>
    </source>
</evidence>
<proteinExistence type="predicted"/>
<keyword evidence="7" id="KW-0472">Membrane</keyword>
<dbReference type="GO" id="GO:0005741">
    <property type="term" value="C:mitochondrial outer membrane"/>
    <property type="evidence" value="ECO:0007669"/>
    <property type="project" value="TreeGrafter"/>
</dbReference>
<dbReference type="GO" id="GO:0070189">
    <property type="term" value="P:kynurenine metabolic process"/>
    <property type="evidence" value="ECO:0007669"/>
    <property type="project" value="TreeGrafter"/>
</dbReference>
<comment type="cofactor">
    <cofactor evidence="1">
        <name>FAD</name>
        <dbReference type="ChEBI" id="CHEBI:57692"/>
    </cofactor>
</comment>
<evidence type="ECO:0000256" key="2">
    <source>
        <dbReference type="ARBA" id="ARBA00022630"/>
    </source>
</evidence>
<feature type="domain" description="FAD-binding" evidence="8">
    <location>
        <begin position="3"/>
        <end position="308"/>
    </location>
</feature>
<keyword evidence="6" id="KW-0503">Monooxygenase</keyword>
<evidence type="ECO:0000256" key="3">
    <source>
        <dbReference type="ARBA" id="ARBA00022827"/>
    </source>
</evidence>
<gene>
    <name evidence="9" type="ORF">CTAYLR_001475</name>
</gene>
<dbReference type="Gene3D" id="3.50.50.60">
    <property type="entry name" value="FAD/NAD(P)-binding domain"/>
    <property type="match status" value="1"/>
</dbReference>
<keyword evidence="10" id="KW-1185">Reference proteome</keyword>
<evidence type="ECO:0000256" key="4">
    <source>
        <dbReference type="ARBA" id="ARBA00022857"/>
    </source>
</evidence>
<dbReference type="PRINTS" id="PR00420">
    <property type="entry name" value="RNGMNOXGNASE"/>
</dbReference>
<evidence type="ECO:0000256" key="5">
    <source>
        <dbReference type="ARBA" id="ARBA00023002"/>
    </source>
</evidence>
<reference evidence="9" key="1">
    <citation type="submission" date="2023-01" db="EMBL/GenBank/DDBJ databases">
        <title>Metagenome sequencing of chrysophaentin producing Chrysophaeum taylorii.</title>
        <authorList>
            <person name="Davison J."/>
            <person name="Bewley C."/>
        </authorList>
    </citation>
    <scope>NUCLEOTIDE SEQUENCE</scope>
    <source>
        <strain evidence="9">NIES-1699</strain>
    </source>
</reference>
<dbReference type="GO" id="GO:0071949">
    <property type="term" value="F:FAD binding"/>
    <property type="evidence" value="ECO:0007669"/>
    <property type="project" value="InterPro"/>
</dbReference>
<evidence type="ECO:0000313" key="10">
    <source>
        <dbReference type="Proteomes" id="UP001230188"/>
    </source>
</evidence>
<keyword evidence="3" id="KW-0274">FAD</keyword>